<dbReference type="InterPro" id="IPR036855">
    <property type="entry name" value="Znf_CCCH_sf"/>
</dbReference>
<dbReference type="GO" id="GO:0010468">
    <property type="term" value="P:regulation of gene expression"/>
    <property type="evidence" value="ECO:0007669"/>
    <property type="project" value="UniProtKB-ARBA"/>
</dbReference>
<evidence type="ECO:0000256" key="4">
    <source>
        <dbReference type="ARBA" id="ARBA00022833"/>
    </source>
</evidence>
<feature type="compositionally biased region" description="Basic and acidic residues" evidence="7">
    <location>
        <begin position="1"/>
        <end position="10"/>
    </location>
</feature>
<keyword evidence="2" id="KW-0677">Repeat</keyword>
<dbReference type="InterPro" id="IPR000571">
    <property type="entry name" value="Znf_CCCH"/>
</dbReference>
<feature type="region of interest" description="Disordered" evidence="7">
    <location>
        <begin position="206"/>
        <end position="234"/>
    </location>
</feature>
<evidence type="ECO:0000256" key="3">
    <source>
        <dbReference type="ARBA" id="ARBA00022771"/>
    </source>
</evidence>
<evidence type="ECO:0000256" key="5">
    <source>
        <dbReference type="ARBA" id="ARBA00023125"/>
    </source>
</evidence>
<dbReference type="PROSITE" id="PS50103">
    <property type="entry name" value="ZF_C3H1"/>
    <property type="match status" value="2"/>
</dbReference>
<sequence length="360" mass="37898">MSRTASDRARGGLAEHAPRPKCRSGRAAGLSRSDPIPTATAPSPNNSLTASSCLASARRLLASRHKSTAFSPPAAARMTLLEEIEIGFGAVGSEDMERDEGAAAAAAAGAARACRWEASLDGVIVLPAGSAAPRPQHARQQREREAEREREQESNPGAVGVFVGEPPEKVFYKTRLCEKFEAGKCSYEDGCTFAHGQAELRPPMPGPHALVFKRRTPPPPPAPPSSQPAAAAEGPGPFGGYYGAKVCFEFRDKGTCHYGDRCAYAHASAAEVAEMRYPGGPRSVEHALRNASPYARAAFAPGGAARSCSSTSSYAPAAAARAYPSAPPAPIGEDGRKLSRLELLSRKKTSGIYGDWPEEN</sequence>
<feature type="region of interest" description="Disordered" evidence="7">
    <location>
        <begin position="1"/>
        <end position="50"/>
    </location>
</feature>
<keyword evidence="4 6" id="KW-0862">Zinc</keyword>
<evidence type="ECO:0000256" key="7">
    <source>
        <dbReference type="SAM" id="MobiDB-lite"/>
    </source>
</evidence>
<evidence type="ECO:0000259" key="8">
    <source>
        <dbReference type="PROSITE" id="PS50103"/>
    </source>
</evidence>
<protein>
    <recommendedName>
        <fullName evidence="8">C3H1-type domain-containing protein</fullName>
    </recommendedName>
</protein>
<dbReference type="Pfam" id="PF00642">
    <property type="entry name" value="zf-CCCH"/>
    <property type="match status" value="1"/>
</dbReference>
<feature type="domain" description="C3H1-type" evidence="8">
    <location>
        <begin position="171"/>
        <end position="198"/>
    </location>
</feature>
<dbReference type="Gene3D" id="4.10.1000.10">
    <property type="entry name" value="Zinc finger, CCCH-type"/>
    <property type="match status" value="2"/>
</dbReference>
<organism evidence="9 10">
    <name type="scientific">Urochloa decumbens</name>
    <dbReference type="NCBI Taxonomy" id="240449"/>
    <lineage>
        <taxon>Eukaryota</taxon>
        <taxon>Viridiplantae</taxon>
        <taxon>Streptophyta</taxon>
        <taxon>Embryophyta</taxon>
        <taxon>Tracheophyta</taxon>
        <taxon>Spermatophyta</taxon>
        <taxon>Magnoliopsida</taxon>
        <taxon>Liliopsida</taxon>
        <taxon>Poales</taxon>
        <taxon>Poaceae</taxon>
        <taxon>PACMAD clade</taxon>
        <taxon>Panicoideae</taxon>
        <taxon>Panicodae</taxon>
        <taxon>Paniceae</taxon>
        <taxon>Melinidinae</taxon>
        <taxon>Urochloa</taxon>
    </lineage>
</organism>
<feature type="region of interest" description="Disordered" evidence="7">
    <location>
        <begin position="129"/>
        <end position="161"/>
    </location>
</feature>
<name>A0ABC8YYZ3_9POAL</name>
<evidence type="ECO:0000313" key="9">
    <source>
        <dbReference type="EMBL" id="CAL4951916.1"/>
    </source>
</evidence>
<evidence type="ECO:0000313" key="10">
    <source>
        <dbReference type="Proteomes" id="UP001497457"/>
    </source>
</evidence>
<evidence type="ECO:0000256" key="2">
    <source>
        <dbReference type="ARBA" id="ARBA00022737"/>
    </source>
</evidence>
<dbReference type="Proteomes" id="UP001497457">
    <property type="component" value="Chromosome 17b"/>
</dbReference>
<reference evidence="9" key="1">
    <citation type="submission" date="2024-10" db="EMBL/GenBank/DDBJ databases">
        <authorList>
            <person name="Ryan C."/>
        </authorList>
    </citation>
    <scope>NUCLEOTIDE SEQUENCE [LARGE SCALE GENOMIC DNA]</scope>
</reference>
<keyword evidence="10" id="KW-1185">Reference proteome</keyword>
<dbReference type="SUPFAM" id="SSF90229">
    <property type="entry name" value="CCCH zinc finger"/>
    <property type="match status" value="2"/>
</dbReference>
<dbReference type="GO" id="GO:0003677">
    <property type="term" value="F:DNA binding"/>
    <property type="evidence" value="ECO:0007669"/>
    <property type="project" value="UniProtKB-KW"/>
</dbReference>
<dbReference type="GO" id="GO:0051252">
    <property type="term" value="P:regulation of RNA metabolic process"/>
    <property type="evidence" value="ECO:0007669"/>
    <property type="project" value="UniProtKB-ARBA"/>
</dbReference>
<dbReference type="InterPro" id="IPR045877">
    <property type="entry name" value="ZFP36-like"/>
</dbReference>
<dbReference type="GO" id="GO:0008270">
    <property type="term" value="F:zinc ion binding"/>
    <property type="evidence" value="ECO:0007669"/>
    <property type="project" value="UniProtKB-KW"/>
</dbReference>
<dbReference type="AlphaFoldDB" id="A0ABC8YYZ3"/>
<keyword evidence="5" id="KW-0238">DNA-binding</keyword>
<proteinExistence type="predicted"/>
<dbReference type="FunFam" id="4.10.1000.10:FF:000003">
    <property type="entry name" value="Zinc finger CCCH domain-containing protein"/>
    <property type="match status" value="1"/>
</dbReference>
<dbReference type="EMBL" id="OZ075127">
    <property type="protein sequence ID" value="CAL4951916.1"/>
    <property type="molecule type" value="Genomic_DNA"/>
</dbReference>
<feature type="zinc finger region" description="C3H1-type" evidence="6">
    <location>
        <begin position="241"/>
        <end position="269"/>
    </location>
</feature>
<keyword evidence="3 6" id="KW-0863">Zinc-finger</keyword>
<evidence type="ECO:0000256" key="6">
    <source>
        <dbReference type="PROSITE-ProRule" id="PRU00723"/>
    </source>
</evidence>
<gene>
    <name evidence="9" type="ORF">URODEC1_LOCUS39206</name>
</gene>
<feature type="compositionally biased region" description="Basic and acidic residues" evidence="7">
    <location>
        <begin position="140"/>
        <end position="153"/>
    </location>
</feature>
<dbReference type="PANTHER" id="PTHR12547">
    <property type="entry name" value="CCCH ZINC FINGER/TIS11-RELATED"/>
    <property type="match status" value="1"/>
</dbReference>
<dbReference type="PANTHER" id="PTHR12547:SF167">
    <property type="entry name" value="ZINC FINGER CCCH DOMAIN-CONTAINING PROTEIN 1"/>
    <property type="match status" value="1"/>
</dbReference>
<feature type="domain" description="C3H1-type" evidence="8">
    <location>
        <begin position="241"/>
        <end position="269"/>
    </location>
</feature>
<dbReference type="SMART" id="SM00356">
    <property type="entry name" value="ZnF_C3H1"/>
    <property type="match status" value="2"/>
</dbReference>
<accession>A0ABC8YYZ3</accession>
<keyword evidence="1 6" id="KW-0479">Metal-binding</keyword>
<evidence type="ECO:0000256" key="1">
    <source>
        <dbReference type="ARBA" id="ARBA00022723"/>
    </source>
</evidence>
<feature type="compositionally biased region" description="Pro residues" evidence="7">
    <location>
        <begin position="217"/>
        <end position="226"/>
    </location>
</feature>
<feature type="compositionally biased region" description="Polar residues" evidence="7">
    <location>
        <begin position="40"/>
        <end position="50"/>
    </location>
</feature>
<feature type="zinc finger region" description="C3H1-type" evidence="6">
    <location>
        <begin position="171"/>
        <end position="198"/>
    </location>
</feature>